<evidence type="ECO:0000256" key="5">
    <source>
        <dbReference type="PIRNR" id="PIRNR038471"/>
    </source>
</evidence>
<dbReference type="PANTHER" id="PTHR34138:SF1">
    <property type="entry name" value="CELL SHAPE-DETERMINING PROTEIN MREC"/>
    <property type="match status" value="1"/>
</dbReference>
<dbReference type="Gene3D" id="2.40.10.350">
    <property type="entry name" value="Rod shape-determining protein MreC, domain 2"/>
    <property type="match status" value="1"/>
</dbReference>
<evidence type="ECO:0000259" key="7">
    <source>
        <dbReference type="Pfam" id="PF04085"/>
    </source>
</evidence>
<dbReference type="AlphaFoldDB" id="A0A919WEA5"/>
<dbReference type="EMBL" id="BORC01000001">
    <property type="protein sequence ID" value="GIN60295.1"/>
    <property type="molecule type" value="Genomic_DNA"/>
</dbReference>
<dbReference type="InterPro" id="IPR007221">
    <property type="entry name" value="MreC"/>
</dbReference>
<dbReference type="GO" id="GO:0005886">
    <property type="term" value="C:plasma membrane"/>
    <property type="evidence" value="ECO:0007669"/>
    <property type="project" value="TreeGrafter"/>
</dbReference>
<dbReference type="GO" id="GO:0008360">
    <property type="term" value="P:regulation of cell shape"/>
    <property type="evidence" value="ECO:0007669"/>
    <property type="project" value="UniProtKB-KW"/>
</dbReference>
<accession>A0A919WEA5</accession>
<evidence type="ECO:0000256" key="2">
    <source>
        <dbReference type="ARBA" id="ARBA00013855"/>
    </source>
</evidence>
<comment type="similarity">
    <text evidence="1 5">Belongs to the MreC family.</text>
</comment>
<keyword evidence="6" id="KW-0175">Coiled coil</keyword>
<dbReference type="InterPro" id="IPR055342">
    <property type="entry name" value="MreC_beta-barrel_core"/>
</dbReference>
<evidence type="ECO:0000313" key="8">
    <source>
        <dbReference type="EMBL" id="GIN60295.1"/>
    </source>
</evidence>
<dbReference type="Proteomes" id="UP000682111">
    <property type="component" value="Unassembled WGS sequence"/>
</dbReference>
<comment type="function">
    <text evidence="5">Involved in formation and maintenance of cell shape.</text>
</comment>
<dbReference type="InterPro" id="IPR042175">
    <property type="entry name" value="Cell/Rod_MreC_2"/>
</dbReference>
<keyword evidence="3 5" id="KW-0133">Cell shape</keyword>
<feature type="domain" description="Rod shape-determining protein MreC beta-barrel core" evidence="7">
    <location>
        <begin position="123"/>
        <end position="275"/>
    </location>
</feature>
<proteinExistence type="inferred from homology"/>
<evidence type="ECO:0000256" key="4">
    <source>
        <dbReference type="ARBA" id="ARBA00032089"/>
    </source>
</evidence>
<dbReference type="PANTHER" id="PTHR34138">
    <property type="entry name" value="CELL SHAPE-DETERMINING PROTEIN MREC"/>
    <property type="match status" value="1"/>
</dbReference>
<evidence type="ECO:0000313" key="9">
    <source>
        <dbReference type="Proteomes" id="UP000682111"/>
    </source>
</evidence>
<dbReference type="Gene3D" id="2.40.10.340">
    <property type="entry name" value="Rod shape-determining protein MreC, domain 1"/>
    <property type="match status" value="1"/>
</dbReference>
<reference evidence="8" key="1">
    <citation type="submission" date="2021-03" db="EMBL/GenBank/DDBJ databases">
        <title>Antimicrobial resistance genes in bacteria isolated from Japanese honey, and their potential for conferring macrolide and lincosamide resistance in the American foulbrood pathogen Paenibacillus larvae.</title>
        <authorList>
            <person name="Okamoto M."/>
            <person name="Kumagai M."/>
            <person name="Kanamori H."/>
            <person name="Takamatsu D."/>
        </authorList>
    </citation>
    <scope>NUCLEOTIDE SEQUENCE</scope>
    <source>
        <strain evidence="8">J27TS8</strain>
    </source>
</reference>
<organism evidence="8 9">
    <name type="scientific">Robertmurraya siralis</name>
    <dbReference type="NCBI Taxonomy" id="77777"/>
    <lineage>
        <taxon>Bacteria</taxon>
        <taxon>Bacillati</taxon>
        <taxon>Bacillota</taxon>
        <taxon>Bacilli</taxon>
        <taxon>Bacillales</taxon>
        <taxon>Bacillaceae</taxon>
        <taxon>Robertmurraya</taxon>
    </lineage>
</organism>
<name>A0A919WEA5_9BACI</name>
<feature type="coiled-coil region" evidence="6">
    <location>
        <begin position="69"/>
        <end position="116"/>
    </location>
</feature>
<dbReference type="Gene3D" id="1.20.5.490">
    <property type="entry name" value="Single helix bin"/>
    <property type="match status" value="1"/>
</dbReference>
<sequence length="294" mass="33580">MPQFFLNKRLIFLLVSIIILVALIGFSLREREELTVPEQFLKDATGWIQNVFAKPQGYVTDFFENVKDLQNTYSENKELKSRLDKLAKLEADVQQLEKENEELREILGEKESLRDYEPIQATVIGRNPDRWHEIIIINKGEVNGIEQNMAVVSSNGYLIGKVKSTQQFTATIQLLSAMDPTNRISAEIKGNEEYFGTIEGYDVDRELLKLKRIPYDAKVEKQQKVVTSGLGGIFPQNLSIGEVVDVEPDEFGLNQTAYVKPGANFYNIRNVMVVKRVMDQPNLSDMVDDEEEEL</sequence>
<gene>
    <name evidence="8" type="ORF">J27TS8_02880</name>
</gene>
<dbReference type="InterPro" id="IPR042177">
    <property type="entry name" value="Cell/Rod_1"/>
</dbReference>
<evidence type="ECO:0000256" key="3">
    <source>
        <dbReference type="ARBA" id="ARBA00022960"/>
    </source>
</evidence>
<dbReference type="NCBIfam" id="TIGR00219">
    <property type="entry name" value="mreC"/>
    <property type="match status" value="1"/>
</dbReference>
<dbReference type="RefSeq" id="WP_095307304.1">
    <property type="nucleotide sequence ID" value="NZ_BORC01000001.1"/>
</dbReference>
<keyword evidence="9" id="KW-1185">Reference proteome</keyword>
<comment type="caution">
    <text evidence="8">The sequence shown here is derived from an EMBL/GenBank/DDBJ whole genome shotgun (WGS) entry which is preliminary data.</text>
</comment>
<dbReference type="Pfam" id="PF04085">
    <property type="entry name" value="MreC"/>
    <property type="match status" value="1"/>
</dbReference>
<dbReference type="PIRSF" id="PIRSF038471">
    <property type="entry name" value="MreC"/>
    <property type="match status" value="1"/>
</dbReference>
<dbReference type="OrthoDB" id="9792313at2"/>
<evidence type="ECO:0000256" key="6">
    <source>
        <dbReference type="SAM" id="Coils"/>
    </source>
</evidence>
<evidence type="ECO:0000256" key="1">
    <source>
        <dbReference type="ARBA" id="ARBA00009369"/>
    </source>
</evidence>
<protein>
    <recommendedName>
        <fullName evidence="2 5">Cell shape-determining protein MreC</fullName>
    </recommendedName>
    <alternativeName>
        <fullName evidence="4 5">Cell shape protein MreC</fullName>
    </alternativeName>
</protein>